<dbReference type="Gene3D" id="3.60.10.10">
    <property type="entry name" value="Endonuclease/exonuclease/phosphatase"/>
    <property type="match status" value="1"/>
</dbReference>
<dbReference type="Proteomes" id="UP001295444">
    <property type="component" value="Chromosome 10"/>
</dbReference>
<reference evidence="1" key="1">
    <citation type="submission" date="2022-03" db="EMBL/GenBank/DDBJ databases">
        <authorList>
            <person name="Alioto T."/>
            <person name="Alioto T."/>
            <person name="Gomez Garrido J."/>
        </authorList>
    </citation>
    <scope>NUCLEOTIDE SEQUENCE</scope>
</reference>
<keyword evidence="2" id="KW-1185">Reference proteome</keyword>
<evidence type="ECO:0008006" key="3">
    <source>
        <dbReference type="Google" id="ProtNLM"/>
    </source>
</evidence>
<evidence type="ECO:0000313" key="1">
    <source>
        <dbReference type="EMBL" id="CAH2318735.1"/>
    </source>
</evidence>
<gene>
    <name evidence="1" type="ORF">PECUL_23A013230</name>
</gene>
<sequence>MPHNASGEVSPARKNRRSGELTEWRVVALLVASASLPSLSHWRSLPRPLMSLPVLLLGVPPPSPVGPGGPQLHHPSAGLGFLPAPLHLWSHNARGLNAPERRSHLLRSLWESWVSIAFLQETHFRGVAGPALRDSRYPVGYFANHPSAKKAGVAVLFASTVFRSIADTKYTFGCIYAPNTWQHCFLRSKLHKLEQFRERLLVVSGNLNVARTAGEQERTAQITAYLQQYVTKTLSQEDVEALEAPITLEELQAALKSAKLNKAPGLDGLPVCYIKEFGDVLLSRLLRGIR</sequence>
<organism evidence="1 2">
    <name type="scientific">Pelobates cultripes</name>
    <name type="common">Western spadefoot toad</name>
    <dbReference type="NCBI Taxonomy" id="61616"/>
    <lineage>
        <taxon>Eukaryota</taxon>
        <taxon>Metazoa</taxon>
        <taxon>Chordata</taxon>
        <taxon>Craniata</taxon>
        <taxon>Vertebrata</taxon>
        <taxon>Euteleostomi</taxon>
        <taxon>Amphibia</taxon>
        <taxon>Batrachia</taxon>
        <taxon>Anura</taxon>
        <taxon>Pelobatoidea</taxon>
        <taxon>Pelobatidae</taxon>
        <taxon>Pelobates</taxon>
    </lineage>
</organism>
<protein>
    <recommendedName>
        <fullName evidence="3">Endonuclease/exonuclease/phosphatase domain-containing protein</fullName>
    </recommendedName>
</protein>
<name>A0AAD1T3V9_PELCU</name>
<accession>A0AAD1T3V9</accession>
<dbReference type="InterPro" id="IPR036691">
    <property type="entry name" value="Endo/exonu/phosph_ase_sf"/>
</dbReference>
<proteinExistence type="predicted"/>
<dbReference type="SUPFAM" id="SSF56219">
    <property type="entry name" value="DNase I-like"/>
    <property type="match status" value="1"/>
</dbReference>
<dbReference type="AlphaFoldDB" id="A0AAD1T3V9"/>
<dbReference type="EMBL" id="OW240921">
    <property type="protein sequence ID" value="CAH2318735.1"/>
    <property type="molecule type" value="Genomic_DNA"/>
</dbReference>
<evidence type="ECO:0000313" key="2">
    <source>
        <dbReference type="Proteomes" id="UP001295444"/>
    </source>
</evidence>